<dbReference type="RefSeq" id="WP_221209112.1">
    <property type="nucleotide sequence ID" value="NZ_BMQT01000008.1"/>
</dbReference>
<feature type="transmembrane region" description="Helical" evidence="1">
    <location>
        <begin position="20"/>
        <end position="46"/>
    </location>
</feature>
<dbReference type="AlphaFoldDB" id="A0A7W5FAF2"/>
<accession>A0A7W5FAF2</accession>
<keyword evidence="1" id="KW-1133">Transmembrane helix</keyword>
<organism evidence="2 3">
    <name type="scientific">Nocardioides albus</name>
    <dbReference type="NCBI Taxonomy" id="1841"/>
    <lineage>
        <taxon>Bacteria</taxon>
        <taxon>Bacillati</taxon>
        <taxon>Actinomycetota</taxon>
        <taxon>Actinomycetes</taxon>
        <taxon>Propionibacteriales</taxon>
        <taxon>Nocardioidaceae</taxon>
        <taxon>Nocardioides</taxon>
    </lineage>
</organism>
<evidence type="ECO:0000256" key="1">
    <source>
        <dbReference type="SAM" id="Phobius"/>
    </source>
</evidence>
<proteinExistence type="predicted"/>
<dbReference type="Proteomes" id="UP000577707">
    <property type="component" value="Unassembled WGS sequence"/>
</dbReference>
<keyword evidence="1" id="KW-0472">Membrane</keyword>
<dbReference type="InterPro" id="IPR045713">
    <property type="entry name" value="DUF6069"/>
</dbReference>
<comment type="caution">
    <text evidence="2">The sequence shown here is derived from an EMBL/GenBank/DDBJ whole genome shotgun (WGS) entry which is preliminary data.</text>
</comment>
<sequence length="166" mass="17081">MVMNQPPARRQQPAVNAGRLWAGGAAAAVVAALIAIAGIVIARGIFDIPVLAPKGDGVWGGASTVWYAVWAAVAGLLATAVAHVLLLTTPQPRTFFGWIIGLATVIAALWPFTSGADLDAKIVTMLLNLVIGIAIGSLVSAVAQSAIRPEPMIRPEPRGDVGPPRP</sequence>
<gene>
    <name evidence="2" type="ORF">FHS12_004057</name>
</gene>
<evidence type="ECO:0000313" key="3">
    <source>
        <dbReference type="Proteomes" id="UP000577707"/>
    </source>
</evidence>
<evidence type="ECO:0000313" key="2">
    <source>
        <dbReference type="EMBL" id="MBB3091092.1"/>
    </source>
</evidence>
<feature type="transmembrane region" description="Helical" evidence="1">
    <location>
        <begin position="66"/>
        <end position="88"/>
    </location>
</feature>
<feature type="transmembrane region" description="Helical" evidence="1">
    <location>
        <begin position="95"/>
        <end position="113"/>
    </location>
</feature>
<protein>
    <submittedName>
        <fullName evidence="2">Uncharacterized protein</fullName>
    </submittedName>
</protein>
<feature type="transmembrane region" description="Helical" evidence="1">
    <location>
        <begin position="125"/>
        <end position="147"/>
    </location>
</feature>
<reference evidence="2 3" key="1">
    <citation type="submission" date="2020-08" db="EMBL/GenBank/DDBJ databases">
        <title>Genomic Encyclopedia of Type Strains, Phase III (KMG-III): the genomes of soil and plant-associated and newly described type strains.</title>
        <authorList>
            <person name="Whitman W."/>
        </authorList>
    </citation>
    <scope>NUCLEOTIDE SEQUENCE [LARGE SCALE GENOMIC DNA]</scope>
    <source>
        <strain evidence="2 3">CECT 3302</strain>
    </source>
</reference>
<dbReference type="Pfam" id="PF19545">
    <property type="entry name" value="DUF6069"/>
    <property type="match status" value="1"/>
</dbReference>
<name>A0A7W5FAF2_9ACTN</name>
<keyword evidence="3" id="KW-1185">Reference proteome</keyword>
<keyword evidence="1" id="KW-0812">Transmembrane</keyword>
<dbReference type="EMBL" id="JACHXG010000009">
    <property type="protein sequence ID" value="MBB3091092.1"/>
    <property type="molecule type" value="Genomic_DNA"/>
</dbReference>